<protein>
    <submittedName>
        <fullName evidence="1">Uncharacterized protein</fullName>
    </submittedName>
</protein>
<name>A0A0V1BN16_TRISP</name>
<dbReference type="EMBL" id="JYDH01000027">
    <property type="protein sequence ID" value="KRY38204.1"/>
    <property type="molecule type" value="Genomic_DNA"/>
</dbReference>
<dbReference type="OrthoDB" id="10540352at2759"/>
<dbReference type="InParanoid" id="A0A0V1BN16"/>
<keyword evidence="2" id="KW-1185">Reference proteome</keyword>
<proteinExistence type="predicted"/>
<comment type="caution">
    <text evidence="1">The sequence shown here is derived from an EMBL/GenBank/DDBJ whole genome shotgun (WGS) entry which is preliminary data.</text>
</comment>
<sequence length="65" mass="7241">MSIAYEGMIDLKDSTETCPVDEQLAYKLKKSGYKNKSSEETKSIPAICVEERYAASDEQATLGQF</sequence>
<organism evidence="1 2">
    <name type="scientific">Trichinella spiralis</name>
    <name type="common">Trichina worm</name>
    <dbReference type="NCBI Taxonomy" id="6334"/>
    <lineage>
        <taxon>Eukaryota</taxon>
        <taxon>Metazoa</taxon>
        <taxon>Ecdysozoa</taxon>
        <taxon>Nematoda</taxon>
        <taxon>Enoplea</taxon>
        <taxon>Dorylaimia</taxon>
        <taxon>Trichinellida</taxon>
        <taxon>Trichinellidae</taxon>
        <taxon>Trichinella</taxon>
    </lineage>
</organism>
<reference evidence="1 2" key="1">
    <citation type="submission" date="2015-01" db="EMBL/GenBank/DDBJ databases">
        <title>Evolution of Trichinella species and genotypes.</title>
        <authorList>
            <person name="Korhonen P.K."/>
            <person name="Edoardo P."/>
            <person name="Giuseppe L.R."/>
            <person name="Gasser R.B."/>
        </authorList>
    </citation>
    <scope>NUCLEOTIDE SEQUENCE [LARGE SCALE GENOMIC DNA]</scope>
    <source>
        <strain evidence="1">ISS3</strain>
    </source>
</reference>
<evidence type="ECO:0000313" key="2">
    <source>
        <dbReference type="Proteomes" id="UP000054776"/>
    </source>
</evidence>
<dbReference type="AlphaFoldDB" id="A0A0V1BN16"/>
<dbReference type="Proteomes" id="UP000054776">
    <property type="component" value="Unassembled WGS sequence"/>
</dbReference>
<accession>A0A0V1BN16</accession>
<gene>
    <name evidence="1" type="ORF">T01_11117</name>
</gene>
<evidence type="ECO:0000313" key="1">
    <source>
        <dbReference type="EMBL" id="KRY38204.1"/>
    </source>
</evidence>